<dbReference type="AlphaFoldDB" id="A0A419UZP1"/>
<dbReference type="EMBL" id="RAPK01000010">
    <property type="protein sequence ID" value="RKD71121.1"/>
    <property type="molecule type" value="Genomic_DNA"/>
</dbReference>
<comment type="caution">
    <text evidence="1">The sequence shown here is derived from an EMBL/GenBank/DDBJ whole genome shotgun (WGS) entry which is preliminary data.</text>
</comment>
<dbReference type="PANTHER" id="PTHR34801">
    <property type="entry name" value="EXPRESSED PROTEIN"/>
    <property type="match status" value="1"/>
</dbReference>
<dbReference type="PIRSF" id="PIRSF026426">
    <property type="entry name" value="DUF1499"/>
    <property type="match status" value="1"/>
</dbReference>
<dbReference type="PANTHER" id="PTHR34801:SF6">
    <property type="entry name" value="SLL1620 PROTEIN"/>
    <property type="match status" value="1"/>
</dbReference>
<keyword evidence="2" id="KW-1185">Reference proteome</keyword>
<organism evidence="1 2">
    <name type="scientific">Sinobaca qinghaiensis</name>
    <dbReference type="NCBI Taxonomy" id="342944"/>
    <lineage>
        <taxon>Bacteria</taxon>
        <taxon>Bacillati</taxon>
        <taxon>Bacillota</taxon>
        <taxon>Bacilli</taxon>
        <taxon>Bacillales</taxon>
        <taxon>Sporolactobacillaceae</taxon>
        <taxon>Sinobaca</taxon>
    </lineage>
</organism>
<proteinExistence type="predicted"/>
<evidence type="ECO:0000313" key="2">
    <source>
        <dbReference type="Proteomes" id="UP000285120"/>
    </source>
</evidence>
<sequence>MVTLIGNCLNMTITSYHLKGVQFMKLPPCPNSRNCVSTMGSPDDKQHYMDPIAFDGEPEEAKSIMRSLLKNDPLAEIEQEDVDYMKAVYKVKLLPFKDDVEFYFGQQGFVHFRSASRVGYSDLGKNRKRMKALKEQFREEYKRQAAT</sequence>
<dbReference type="Pfam" id="PF07386">
    <property type="entry name" value="DUF1499"/>
    <property type="match status" value="1"/>
</dbReference>
<evidence type="ECO:0000313" key="1">
    <source>
        <dbReference type="EMBL" id="RKD71121.1"/>
    </source>
</evidence>
<accession>A0A419UZP1</accession>
<dbReference type="Proteomes" id="UP000285120">
    <property type="component" value="Unassembled WGS sequence"/>
</dbReference>
<dbReference type="InterPro" id="IPR010865">
    <property type="entry name" value="DUF1499"/>
</dbReference>
<reference evidence="1 2" key="1">
    <citation type="submission" date="2018-09" db="EMBL/GenBank/DDBJ databases">
        <title>Genomic Encyclopedia of Archaeal and Bacterial Type Strains, Phase II (KMG-II): from individual species to whole genera.</title>
        <authorList>
            <person name="Goeker M."/>
        </authorList>
    </citation>
    <scope>NUCLEOTIDE SEQUENCE [LARGE SCALE GENOMIC DNA]</scope>
    <source>
        <strain evidence="1 2">DSM 17008</strain>
    </source>
</reference>
<protein>
    <submittedName>
        <fullName evidence="1">Uncharacterized protein (DUF1499 family)</fullName>
    </submittedName>
</protein>
<name>A0A419UZP1_9BACL</name>
<gene>
    <name evidence="1" type="ORF">ATL39_2512</name>
</gene>